<feature type="compositionally biased region" description="Low complexity" evidence="1">
    <location>
        <begin position="488"/>
        <end position="498"/>
    </location>
</feature>
<feature type="compositionally biased region" description="Low complexity" evidence="1">
    <location>
        <begin position="467"/>
        <end position="476"/>
    </location>
</feature>
<evidence type="ECO:0000259" key="2">
    <source>
        <dbReference type="Pfam" id="PF24355"/>
    </source>
</evidence>
<feature type="compositionally biased region" description="Basic and acidic residues" evidence="1">
    <location>
        <begin position="527"/>
        <end position="546"/>
    </location>
</feature>
<protein>
    <recommendedName>
        <fullName evidence="2">DUF7514 domain-containing protein</fullName>
    </recommendedName>
</protein>
<feature type="domain" description="DUF7514" evidence="2">
    <location>
        <begin position="182"/>
        <end position="345"/>
    </location>
</feature>
<feature type="compositionally biased region" description="Polar residues" evidence="1">
    <location>
        <begin position="126"/>
        <end position="140"/>
    </location>
</feature>
<dbReference type="Proteomes" id="UP000799753">
    <property type="component" value="Unassembled WGS sequence"/>
</dbReference>
<feature type="compositionally biased region" description="Pro residues" evidence="1">
    <location>
        <begin position="359"/>
        <end position="369"/>
    </location>
</feature>
<feature type="region of interest" description="Disordered" evidence="1">
    <location>
        <begin position="95"/>
        <end position="169"/>
    </location>
</feature>
<dbReference type="EMBL" id="MU006787">
    <property type="protein sequence ID" value="KAF2639305.1"/>
    <property type="molecule type" value="Genomic_DNA"/>
</dbReference>
<proteinExistence type="predicted"/>
<feature type="region of interest" description="Disordered" evidence="1">
    <location>
        <begin position="1"/>
        <end position="72"/>
    </location>
</feature>
<feature type="compositionally biased region" description="Low complexity" evidence="1">
    <location>
        <begin position="37"/>
        <end position="52"/>
    </location>
</feature>
<dbReference type="PANTHER" id="PTHR39611:SF1">
    <property type="entry name" value="HYDROXYPROLINE-RICH GLYCOPROTEIN DZ-HRGP"/>
    <property type="match status" value="1"/>
</dbReference>
<keyword evidence="4" id="KW-1185">Reference proteome</keyword>
<accession>A0A6A6RVX1</accession>
<sequence length="597" mass="67765">MDPFHQSHYDYNYDPRDPYSYQGDARFSEPRRHKSRASSVAASESVSQTAQQPLRNALKNAFDKSDSGRDMHPEVIAQITADVKRSVLDEIKMNQMGGTNQAPPPFPPSSPYTPPSPKHSDPFSHGFTSPGTPSRNSMYDSTDRRDSTVPIDIPQVRTGRRPAPSRMPTEEAYTPIEKMWQRLFDPQGQQPTPRLGQFLRGLAIHLIEDYEPKNSLVITPSKMIRFYDDVKLDEEIYPWATIFGRLSYPALSKIYRDMRCQYHFVQERPTDEPRIPALTPLGFQEWMTAMILAYPNNEYERLAKTVLNMPISNADDPKERFPKELPRRLFPPQENLQAQQRCAAILSAEKVGPLRRAPAFPPPPPPPLSTPGLSTSFERERSPYASKPHDHIIMDDDDDHIGLPSKPIERERKPYTVAPGGAKVFEDGRGHSHSHSVPPEMAMNDPGRRSQGRWVPPPLSRVPPEASRIPSDSYIPPDSPRVNLQAIGRRSPPSSGYGRRPEPPVRAPSTPSTGYYTNPYESDEDDQRITKDAENRRNEWIDRHGDGAPTPHHQRHSTVGTDASYDSQHPRSVFDDEYYARKASNGYDARGYDARRY</sequence>
<dbReference type="AlphaFoldDB" id="A0A6A6RVX1"/>
<feature type="region of interest" description="Disordered" evidence="1">
    <location>
        <begin position="354"/>
        <end position="597"/>
    </location>
</feature>
<feature type="compositionally biased region" description="Polar residues" evidence="1">
    <location>
        <begin position="509"/>
        <end position="520"/>
    </location>
</feature>
<dbReference type="InterPro" id="IPR055936">
    <property type="entry name" value="DUF7514"/>
</dbReference>
<evidence type="ECO:0000313" key="3">
    <source>
        <dbReference type="EMBL" id="KAF2639305.1"/>
    </source>
</evidence>
<reference evidence="3" key="1">
    <citation type="journal article" date="2020" name="Stud. Mycol.">
        <title>101 Dothideomycetes genomes: a test case for predicting lifestyles and emergence of pathogens.</title>
        <authorList>
            <person name="Haridas S."/>
            <person name="Albert R."/>
            <person name="Binder M."/>
            <person name="Bloem J."/>
            <person name="Labutti K."/>
            <person name="Salamov A."/>
            <person name="Andreopoulos B."/>
            <person name="Baker S."/>
            <person name="Barry K."/>
            <person name="Bills G."/>
            <person name="Bluhm B."/>
            <person name="Cannon C."/>
            <person name="Castanera R."/>
            <person name="Culley D."/>
            <person name="Daum C."/>
            <person name="Ezra D."/>
            <person name="Gonzalez J."/>
            <person name="Henrissat B."/>
            <person name="Kuo A."/>
            <person name="Liang C."/>
            <person name="Lipzen A."/>
            <person name="Lutzoni F."/>
            <person name="Magnuson J."/>
            <person name="Mondo S."/>
            <person name="Nolan M."/>
            <person name="Ohm R."/>
            <person name="Pangilinan J."/>
            <person name="Park H.-J."/>
            <person name="Ramirez L."/>
            <person name="Alfaro M."/>
            <person name="Sun H."/>
            <person name="Tritt A."/>
            <person name="Yoshinaga Y."/>
            <person name="Zwiers L.-H."/>
            <person name="Turgeon B."/>
            <person name="Goodwin S."/>
            <person name="Spatafora J."/>
            <person name="Crous P."/>
            <person name="Grigoriev I."/>
        </authorList>
    </citation>
    <scope>NUCLEOTIDE SEQUENCE</scope>
    <source>
        <strain evidence="3">CBS 473.64</strain>
    </source>
</reference>
<dbReference type="OrthoDB" id="5413703at2759"/>
<dbReference type="Pfam" id="PF24355">
    <property type="entry name" value="DUF7514"/>
    <property type="match status" value="1"/>
</dbReference>
<evidence type="ECO:0000313" key="4">
    <source>
        <dbReference type="Proteomes" id="UP000799753"/>
    </source>
</evidence>
<feature type="compositionally biased region" description="Basic and acidic residues" evidence="1">
    <location>
        <begin position="377"/>
        <end position="394"/>
    </location>
</feature>
<gene>
    <name evidence="3" type="ORF">P280DRAFT_454540</name>
</gene>
<feature type="compositionally biased region" description="Pro residues" evidence="1">
    <location>
        <begin position="102"/>
        <end position="117"/>
    </location>
</feature>
<feature type="compositionally biased region" description="Basic and acidic residues" evidence="1">
    <location>
        <begin position="568"/>
        <end position="580"/>
    </location>
</feature>
<feature type="compositionally biased region" description="Basic and acidic residues" evidence="1">
    <location>
        <begin position="61"/>
        <end position="72"/>
    </location>
</feature>
<evidence type="ECO:0000256" key="1">
    <source>
        <dbReference type="SAM" id="MobiDB-lite"/>
    </source>
</evidence>
<name>A0A6A6RVX1_9PLEO</name>
<organism evidence="3 4">
    <name type="scientific">Massarina eburnea CBS 473.64</name>
    <dbReference type="NCBI Taxonomy" id="1395130"/>
    <lineage>
        <taxon>Eukaryota</taxon>
        <taxon>Fungi</taxon>
        <taxon>Dikarya</taxon>
        <taxon>Ascomycota</taxon>
        <taxon>Pezizomycotina</taxon>
        <taxon>Dothideomycetes</taxon>
        <taxon>Pleosporomycetidae</taxon>
        <taxon>Pleosporales</taxon>
        <taxon>Massarineae</taxon>
        <taxon>Massarinaceae</taxon>
        <taxon>Massarina</taxon>
    </lineage>
</organism>
<dbReference type="PANTHER" id="PTHR39611">
    <property type="entry name" value="HYDROXYPROLINE-RICH GLYCOPROTEIN DZ-HRGP-RELATED"/>
    <property type="match status" value="1"/>
</dbReference>
<feature type="compositionally biased region" description="Basic and acidic residues" evidence="1">
    <location>
        <begin position="1"/>
        <end position="17"/>
    </location>
</feature>
<feature type="compositionally biased region" description="Polar residues" evidence="1">
    <location>
        <begin position="557"/>
        <end position="567"/>
    </location>
</feature>